<evidence type="ECO:0000313" key="1">
    <source>
        <dbReference type="EMBL" id="OQK15254.1"/>
    </source>
</evidence>
<dbReference type="AlphaFoldDB" id="A0A1V8M108"/>
<sequence length="76" mass="8493">MKSLGTIPIKTSRTAQVAGAAFQVRAVTLKYDGPREPHPHQVQFYTPGKMPATCFEENSWLPNNQKIRLALVDINI</sequence>
<dbReference type="Proteomes" id="UP000191980">
    <property type="component" value="Unassembled WGS sequence"/>
</dbReference>
<protein>
    <submittedName>
        <fullName evidence="1">Uncharacterized protein</fullName>
    </submittedName>
</protein>
<organism evidence="1 2">
    <name type="scientific">Methyloprofundus sedimenti</name>
    <dbReference type="NCBI Taxonomy" id="1420851"/>
    <lineage>
        <taxon>Bacteria</taxon>
        <taxon>Pseudomonadati</taxon>
        <taxon>Pseudomonadota</taxon>
        <taxon>Gammaproteobacteria</taxon>
        <taxon>Methylococcales</taxon>
        <taxon>Methylococcaceae</taxon>
        <taxon>Methyloprofundus</taxon>
    </lineage>
</organism>
<name>A0A1V8M108_9GAMM</name>
<accession>A0A1V8M108</accession>
<evidence type="ECO:0000313" key="2">
    <source>
        <dbReference type="Proteomes" id="UP000191980"/>
    </source>
</evidence>
<gene>
    <name evidence="1" type="ORF">AU255_17405</name>
</gene>
<dbReference type="EMBL" id="LPUF01000004">
    <property type="protein sequence ID" value="OQK15254.1"/>
    <property type="molecule type" value="Genomic_DNA"/>
</dbReference>
<reference evidence="1 2" key="1">
    <citation type="submission" date="2015-12" db="EMBL/GenBank/DDBJ databases">
        <authorList>
            <person name="Shamseldin A."/>
            <person name="Moawad H."/>
            <person name="Abd El-Rahim W.M."/>
            <person name="Sadowsky M.J."/>
        </authorList>
    </citation>
    <scope>NUCLEOTIDE SEQUENCE [LARGE SCALE GENOMIC DNA]</scope>
    <source>
        <strain evidence="1 2">WF1</strain>
    </source>
</reference>
<proteinExistence type="predicted"/>
<comment type="caution">
    <text evidence="1">The sequence shown here is derived from an EMBL/GenBank/DDBJ whole genome shotgun (WGS) entry which is preliminary data.</text>
</comment>
<keyword evidence="2" id="KW-1185">Reference proteome</keyword>